<proteinExistence type="predicted"/>
<protein>
    <submittedName>
        <fullName evidence="1">DUF1156 domain-containing protein</fullName>
    </submittedName>
</protein>
<organism evidence="1 2">
    <name type="scientific">Stenomitos frigidus AS-A4</name>
    <dbReference type="NCBI Taxonomy" id="2933935"/>
    <lineage>
        <taxon>Bacteria</taxon>
        <taxon>Bacillati</taxon>
        <taxon>Cyanobacteriota</taxon>
        <taxon>Cyanophyceae</taxon>
        <taxon>Leptolyngbyales</taxon>
        <taxon>Leptolyngbyaceae</taxon>
        <taxon>Stenomitos</taxon>
    </lineage>
</organism>
<evidence type="ECO:0000313" key="2">
    <source>
        <dbReference type="Proteomes" id="UP001476950"/>
    </source>
</evidence>
<dbReference type="RefSeq" id="WP_190448063.1">
    <property type="nucleotide sequence ID" value="NZ_JAMPLM010000044.1"/>
</dbReference>
<name>A0ABV0KRF0_9CYAN</name>
<comment type="caution">
    <text evidence="1">The sequence shown here is derived from an EMBL/GenBank/DDBJ whole genome shotgun (WGS) entry which is preliminary data.</text>
</comment>
<evidence type="ECO:0000313" key="1">
    <source>
        <dbReference type="EMBL" id="MEP1061790.1"/>
    </source>
</evidence>
<dbReference type="Proteomes" id="UP001476950">
    <property type="component" value="Unassembled WGS sequence"/>
</dbReference>
<reference evidence="1 2" key="1">
    <citation type="submission" date="2022-04" db="EMBL/GenBank/DDBJ databases">
        <title>Positive selection, recombination, and allopatry shape intraspecific diversity of widespread and dominant cyanobacteria.</title>
        <authorList>
            <person name="Wei J."/>
            <person name="Shu W."/>
            <person name="Hu C."/>
        </authorList>
    </citation>
    <scope>NUCLEOTIDE SEQUENCE [LARGE SCALE GENOMIC DNA]</scope>
    <source>
        <strain evidence="1 2">AS-A4</strain>
    </source>
</reference>
<keyword evidence="2" id="KW-1185">Reference proteome</keyword>
<gene>
    <name evidence="1" type="ORF">NDI38_25800</name>
</gene>
<sequence>MTDPKPDRKSVFIEKIMPVTLLNEQVYYEHSGNPFKGLHRWYLWKPLSFSQASVLGSLLLSVRFARSVGKGFFSAIATP</sequence>
<dbReference type="EMBL" id="JAMPLM010000044">
    <property type="protein sequence ID" value="MEP1061790.1"/>
    <property type="molecule type" value="Genomic_DNA"/>
</dbReference>
<accession>A0ABV0KRF0</accession>